<evidence type="ECO:0000313" key="5">
    <source>
        <dbReference type="Proteomes" id="UP000796880"/>
    </source>
</evidence>
<evidence type="ECO:0000313" key="4">
    <source>
        <dbReference type="EMBL" id="KAF3434422.1"/>
    </source>
</evidence>
<dbReference type="Gene3D" id="3.30.40.10">
    <property type="entry name" value="Zinc/RING finger domain, C3HC4 (zinc finger)"/>
    <property type="match status" value="1"/>
</dbReference>
<dbReference type="GO" id="GO:0008270">
    <property type="term" value="F:zinc ion binding"/>
    <property type="evidence" value="ECO:0007669"/>
    <property type="project" value="UniProtKB-KW"/>
</dbReference>
<accession>A0A8K0E055</accession>
<keyword evidence="2" id="KW-0812">Transmembrane</keyword>
<dbReference type="AlphaFoldDB" id="A0A8K0E055"/>
<feature type="domain" description="RING-type" evidence="3">
    <location>
        <begin position="101"/>
        <end position="143"/>
    </location>
</feature>
<evidence type="ECO:0000256" key="2">
    <source>
        <dbReference type="SAM" id="Phobius"/>
    </source>
</evidence>
<dbReference type="PANTHER" id="PTHR46719:SF7">
    <property type="entry name" value="RING-H2 FINGER PROTEIN ATL71-RELATED"/>
    <property type="match status" value="1"/>
</dbReference>
<name>A0A8K0E055_9ROSA</name>
<dbReference type="EMBL" id="VOIH02000011">
    <property type="protein sequence ID" value="KAF3434422.1"/>
    <property type="molecule type" value="Genomic_DNA"/>
</dbReference>
<dbReference type="CDD" id="cd16454">
    <property type="entry name" value="RING-H2_PA-TM-RING"/>
    <property type="match status" value="1"/>
</dbReference>
<keyword evidence="1" id="KW-0863">Zinc-finger</keyword>
<comment type="caution">
    <text evidence="4">The sequence shown here is derived from an EMBL/GenBank/DDBJ whole genome shotgun (WGS) entry which is preliminary data.</text>
</comment>
<reference evidence="4" key="1">
    <citation type="submission" date="2020-03" db="EMBL/GenBank/DDBJ databases">
        <title>A high-quality chromosome-level genome assembly of a woody plant with both climbing and erect habits, Rhamnella rubrinervis.</title>
        <authorList>
            <person name="Lu Z."/>
            <person name="Yang Y."/>
            <person name="Zhu X."/>
            <person name="Sun Y."/>
        </authorList>
    </citation>
    <scope>NUCLEOTIDE SEQUENCE</scope>
    <source>
        <strain evidence="4">BYM</strain>
        <tissue evidence="4">Leaf</tissue>
    </source>
</reference>
<sequence length="164" mass="18170">MDSFDYKGPTGRVLMGIQISRDVLVLLVFLALAHYCIARLRLGLPPFPRPHTATGLSTATVLDRDSTSMEVGLDETALWGFPELLYSQVKLGNSVEAPSCCSICLADYRESDMLRLLPECGHLFHKKCVDPWLKLHPTCPNCRNSSTPVSTPMAELTPIAWQSH</sequence>
<protein>
    <recommendedName>
        <fullName evidence="3">RING-type domain-containing protein</fullName>
    </recommendedName>
</protein>
<dbReference type="PANTHER" id="PTHR46719">
    <property type="entry name" value="TRANSCRIPTION FACTOR C2H2 FAMILY-RELATED"/>
    <property type="match status" value="1"/>
</dbReference>
<keyword evidence="2" id="KW-1133">Transmembrane helix</keyword>
<keyword evidence="2" id="KW-0472">Membrane</keyword>
<dbReference type="Proteomes" id="UP000796880">
    <property type="component" value="Unassembled WGS sequence"/>
</dbReference>
<evidence type="ECO:0000259" key="3">
    <source>
        <dbReference type="PROSITE" id="PS50089"/>
    </source>
</evidence>
<dbReference type="SMART" id="SM00184">
    <property type="entry name" value="RING"/>
    <property type="match status" value="1"/>
</dbReference>
<dbReference type="InterPro" id="IPR045899">
    <property type="entry name" value="ATL71-like"/>
</dbReference>
<keyword evidence="1" id="KW-0862">Zinc</keyword>
<gene>
    <name evidence="4" type="ORF">FNV43_RR25525</name>
</gene>
<evidence type="ECO:0000256" key="1">
    <source>
        <dbReference type="PROSITE-ProRule" id="PRU00175"/>
    </source>
</evidence>
<dbReference type="OrthoDB" id="8062037at2759"/>
<proteinExistence type="predicted"/>
<organism evidence="4 5">
    <name type="scientific">Rhamnella rubrinervis</name>
    <dbReference type="NCBI Taxonomy" id="2594499"/>
    <lineage>
        <taxon>Eukaryota</taxon>
        <taxon>Viridiplantae</taxon>
        <taxon>Streptophyta</taxon>
        <taxon>Embryophyta</taxon>
        <taxon>Tracheophyta</taxon>
        <taxon>Spermatophyta</taxon>
        <taxon>Magnoliopsida</taxon>
        <taxon>eudicotyledons</taxon>
        <taxon>Gunneridae</taxon>
        <taxon>Pentapetalae</taxon>
        <taxon>rosids</taxon>
        <taxon>fabids</taxon>
        <taxon>Rosales</taxon>
        <taxon>Rhamnaceae</taxon>
        <taxon>rhamnoid group</taxon>
        <taxon>Rhamneae</taxon>
        <taxon>Rhamnella</taxon>
    </lineage>
</organism>
<dbReference type="PROSITE" id="PS50089">
    <property type="entry name" value="ZF_RING_2"/>
    <property type="match status" value="1"/>
</dbReference>
<feature type="transmembrane region" description="Helical" evidence="2">
    <location>
        <begin position="23"/>
        <end position="42"/>
    </location>
</feature>
<keyword evidence="5" id="KW-1185">Reference proteome</keyword>
<keyword evidence="1" id="KW-0479">Metal-binding</keyword>
<dbReference type="SUPFAM" id="SSF57850">
    <property type="entry name" value="RING/U-box"/>
    <property type="match status" value="1"/>
</dbReference>
<dbReference type="InterPro" id="IPR013083">
    <property type="entry name" value="Znf_RING/FYVE/PHD"/>
</dbReference>
<dbReference type="InterPro" id="IPR001841">
    <property type="entry name" value="Znf_RING"/>
</dbReference>
<dbReference type="Pfam" id="PF13639">
    <property type="entry name" value="zf-RING_2"/>
    <property type="match status" value="1"/>
</dbReference>